<feature type="transmembrane region" description="Helical" evidence="1">
    <location>
        <begin position="80"/>
        <end position="106"/>
    </location>
</feature>
<organism evidence="2 3">
    <name type="scientific">Candidatus Taylorbacteria bacterium RIFCSPHIGHO2_02_49_25</name>
    <dbReference type="NCBI Taxonomy" id="1802305"/>
    <lineage>
        <taxon>Bacteria</taxon>
        <taxon>Candidatus Tayloriibacteriota</taxon>
    </lineage>
</organism>
<evidence type="ECO:0000313" key="3">
    <source>
        <dbReference type="Proteomes" id="UP000176493"/>
    </source>
</evidence>
<accession>A0A1G2MI07</accession>
<protein>
    <submittedName>
        <fullName evidence="2">Uncharacterized protein</fullName>
    </submittedName>
</protein>
<sequence length="151" mass="17116">MGSHKNKNGRSSAILSYVLSGLYLLLNWLFPGAVAPLVFIGIHSAIIAIAAVVFLWIYLSIGIGFASGKMAESDKSKVKLILKTFPAVIFLSLLYWVLPIGLYVYSLYEYKFLYPFVWLPLWFPILYYLIERKIKAAEKRINSPVATFDND</sequence>
<proteinExistence type="predicted"/>
<feature type="transmembrane region" description="Helical" evidence="1">
    <location>
        <begin position="112"/>
        <end position="130"/>
    </location>
</feature>
<dbReference type="Proteomes" id="UP000176493">
    <property type="component" value="Unassembled WGS sequence"/>
</dbReference>
<evidence type="ECO:0000256" key="1">
    <source>
        <dbReference type="SAM" id="Phobius"/>
    </source>
</evidence>
<evidence type="ECO:0000313" key="2">
    <source>
        <dbReference type="EMBL" id="OHA23483.1"/>
    </source>
</evidence>
<gene>
    <name evidence="2" type="ORF">A2W52_02015</name>
</gene>
<keyword evidence="1" id="KW-0472">Membrane</keyword>
<reference evidence="2 3" key="1">
    <citation type="journal article" date="2016" name="Nat. Commun.">
        <title>Thousands of microbial genomes shed light on interconnected biogeochemical processes in an aquifer system.</title>
        <authorList>
            <person name="Anantharaman K."/>
            <person name="Brown C.T."/>
            <person name="Hug L.A."/>
            <person name="Sharon I."/>
            <person name="Castelle C.J."/>
            <person name="Probst A.J."/>
            <person name="Thomas B.C."/>
            <person name="Singh A."/>
            <person name="Wilkins M.J."/>
            <person name="Karaoz U."/>
            <person name="Brodie E.L."/>
            <person name="Williams K.H."/>
            <person name="Hubbard S.S."/>
            <person name="Banfield J.F."/>
        </authorList>
    </citation>
    <scope>NUCLEOTIDE SEQUENCE [LARGE SCALE GENOMIC DNA]</scope>
</reference>
<feature type="transmembrane region" description="Helical" evidence="1">
    <location>
        <begin position="12"/>
        <end position="30"/>
    </location>
</feature>
<comment type="caution">
    <text evidence="2">The sequence shown here is derived from an EMBL/GenBank/DDBJ whole genome shotgun (WGS) entry which is preliminary data.</text>
</comment>
<keyword evidence="1" id="KW-0812">Transmembrane</keyword>
<keyword evidence="1" id="KW-1133">Transmembrane helix</keyword>
<dbReference type="EMBL" id="MHRJ01000005">
    <property type="protein sequence ID" value="OHA23483.1"/>
    <property type="molecule type" value="Genomic_DNA"/>
</dbReference>
<name>A0A1G2MI07_9BACT</name>
<feature type="transmembrane region" description="Helical" evidence="1">
    <location>
        <begin position="36"/>
        <end position="59"/>
    </location>
</feature>
<dbReference type="AlphaFoldDB" id="A0A1G2MI07"/>